<sequence>MYPGLLMKGKFARPAKRKGEARINISLVLFSIPAARLHDYPPPRSRQLRLQITDDDAAIGYNTRRTVVCPLSLTELIVPSLRFSDRSH</sequence>
<keyword evidence="2" id="KW-1185">Reference proteome</keyword>
<name>A0A165YGH8_9AGAM</name>
<reference evidence="1 2" key="1">
    <citation type="journal article" date="2016" name="Mol. Biol. Evol.">
        <title>Comparative Genomics of Early-Diverging Mushroom-Forming Fungi Provides Insights into the Origins of Lignocellulose Decay Capabilities.</title>
        <authorList>
            <person name="Nagy L.G."/>
            <person name="Riley R."/>
            <person name="Tritt A."/>
            <person name="Adam C."/>
            <person name="Daum C."/>
            <person name="Floudas D."/>
            <person name="Sun H."/>
            <person name="Yadav J.S."/>
            <person name="Pangilinan J."/>
            <person name="Larsson K.H."/>
            <person name="Matsuura K."/>
            <person name="Barry K."/>
            <person name="Labutti K."/>
            <person name="Kuo R."/>
            <person name="Ohm R.A."/>
            <person name="Bhattacharya S.S."/>
            <person name="Shirouzu T."/>
            <person name="Yoshinaga Y."/>
            <person name="Martin F.M."/>
            <person name="Grigoriev I.V."/>
            <person name="Hibbett D.S."/>
        </authorList>
    </citation>
    <scope>NUCLEOTIDE SEQUENCE [LARGE SCALE GENOMIC DNA]</scope>
    <source>
        <strain evidence="1 2">HHB10207 ss-3</strain>
    </source>
</reference>
<evidence type="ECO:0000313" key="1">
    <source>
        <dbReference type="EMBL" id="KZT33222.1"/>
    </source>
</evidence>
<dbReference type="EMBL" id="KV428256">
    <property type="protein sequence ID" value="KZT33222.1"/>
    <property type="molecule type" value="Genomic_DNA"/>
</dbReference>
<dbReference type="AlphaFoldDB" id="A0A165YGH8"/>
<accession>A0A165YGH8</accession>
<proteinExistence type="predicted"/>
<evidence type="ECO:0000313" key="2">
    <source>
        <dbReference type="Proteomes" id="UP000076798"/>
    </source>
</evidence>
<organism evidence="1 2">
    <name type="scientific">Sistotremastrum suecicum HHB10207 ss-3</name>
    <dbReference type="NCBI Taxonomy" id="1314776"/>
    <lineage>
        <taxon>Eukaryota</taxon>
        <taxon>Fungi</taxon>
        <taxon>Dikarya</taxon>
        <taxon>Basidiomycota</taxon>
        <taxon>Agaricomycotina</taxon>
        <taxon>Agaricomycetes</taxon>
        <taxon>Sistotremastrales</taxon>
        <taxon>Sistotremastraceae</taxon>
        <taxon>Sistotremastrum</taxon>
    </lineage>
</organism>
<feature type="non-terminal residue" evidence="1">
    <location>
        <position position="88"/>
    </location>
</feature>
<protein>
    <submittedName>
        <fullName evidence="1">Uncharacterized protein</fullName>
    </submittedName>
</protein>
<gene>
    <name evidence="1" type="ORF">SISSUDRAFT_1054478</name>
</gene>
<dbReference type="Proteomes" id="UP000076798">
    <property type="component" value="Unassembled WGS sequence"/>
</dbReference>